<keyword evidence="1" id="KW-0175">Coiled coil</keyword>
<evidence type="ECO:0000313" key="6">
    <source>
        <dbReference type="Proteomes" id="UP000101183"/>
    </source>
</evidence>
<evidence type="ECO:0000256" key="2">
    <source>
        <dbReference type="SAM" id="MobiDB-lite"/>
    </source>
</evidence>
<evidence type="ECO:0000313" key="5">
    <source>
        <dbReference type="EMBL" id="QIV66869.1"/>
    </source>
</evidence>
<dbReference type="Proteomes" id="UP000142765">
    <property type="component" value="Segment"/>
</dbReference>
<feature type="compositionally biased region" description="Basic residues" evidence="2">
    <location>
        <begin position="1496"/>
        <end position="1508"/>
    </location>
</feature>
<feature type="compositionally biased region" description="Basic and acidic residues" evidence="2">
    <location>
        <begin position="196"/>
        <end position="205"/>
    </location>
</feature>
<keyword evidence="6" id="KW-1185">Reference proteome</keyword>
<feature type="region of interest" description="Disordered" evidence="2">
    <location>
        <begin position="1387"/>
        <end position="1535"/>
    </location>
</feature>
<proteinExistence type="predicted"/>
<dbReference type="Proteomes" id="UP000101183">
    <property type="component" value="Segment"/>
</dbReference>
<reference evidence="3 6" key="1">
    <citation type="journal article" date="2013" name="J. Virol.">
        <title>Comparative genomics of carp herpesviruses.</title>
        <authorList>
            <person name="Davison A.J."/>
            <person name="Kurobe T."/>
            <person name="Gatherer D."/>
            <person name="Cunningham C."/>
            <person name="Korf I."/>
            <person name="Fukuda H."/>
            <person name="Hedrick R.P."/>
            <person name="Waltzek T.B."/>
        </authorList>
    </citation>
    <scope>NUCLEOTIDE SEQUENCE [LARGE SCALE GENOMIC DNA]</scope>
    <source>
        <strain evidence="3">ST-J1</strain>
    </source>
</reference>
<gene>
    <name evidence="3" type="ORF">CyHV2_ORF51</name>
</gene>
<dbReference type="EMBL" id="KT387800">
    <property type="protein sequence ID" value="AMB21622.1"/>
    <property type="molecule type" value="Genomic_DNA"/>
</dbReference>
<reference evidence="4 7" key="2">
    <citation type="submission" date="2015-08" db="EMBL/GenBank/DDBJ databases">
        <authorList>
            <person name="Babu N.S."/>
            <person name="Beckwith C.J."/>
            <person name="Beseler K.G."/>
            <person name="Brison A."/>
            <person name="Carone J.V."/>
            <person name="Caskin T.P."/>
            <person name="Diamond M."/>
            <person name="Durham M.E."/>
            <person name="Foxe J.M."/>
            <person name="Go M."/>
            <person name="Henderson B.A."/>
            <person name="Jones I.B."/>
            <person name="McGettigan J.A."/>
            <person name="Micheletti S.J."/>
            <person name="Nasrallah M.E."/>
            <person name="Ortiz D."/>
            <person name="Piller C.R."/>
            <person name="Privatt S.R."/>
            <person name="Schneider S.L."/>
            <person name="Sharp S."/>
            <person name="Smith T.C."/>
            <person name="Stanton J.D."/>
            <person name="Ullery H.E."/>
            <person name="Wilson R.J."/>
            <person name="Serrano M.G."/>
            <person name="Buck G."/>
            <person name="Lee V."/>
            <person name="Wang Y."/>
            <person name="Carvalho R."/>
            <person name="Voegtly L."/>
            <person name="Shi R."/>
            <person name="Duckworth R."/>
            <person name="Johnson A."/>
            <person name="Loviza R."/>
            <person name="Walstead R."/>
            <person name="Shah Z."/>
            <person name="Kiflezghi M."/>
            <person name="Wade K."/>
            <person name="Ball S.L."/>
            <person name="Bradley K.W."/>
            <person name="Asai D.J."/>
            <person name="Bowman C.A."/>
            <person name="Russell D.A."/>
            <person name="Pope W.H."/>
            <person name="Jacobs-Sera D."/>
            <person name="Hendrix R.W."/>
            <person name="Hatfull G.F."/>
        </authorList>
    </citation>
    <scope>NUCLEOTIDE SEQUENCE [LARGE SCALE GENOMIC DNA]</scope>
    <source>
        <strain evidence="4">SY</strain>
    </source>
</reference>
<feature type="compositionally biased region" description="Acidic residues" evidence="2">
    <location>
        <begin position="1519"/>
        <end position="1535"/>
    </location>
</feature>
<organism evidence="3 6">
    <name type="scientific">Cyprinid herpesvirus 2</name>
    <name type="common">CyHV-2</name>
    <dbReference type="NCBI Taxonomy" id="317878"/>
    <lineage>
        <taxon>Viruses</taxon>
        <taxon>Duplodnaviria</taxon>
        <taxon>Heunggongvirae</taxon>
        <taxon>Peploviricota</taxon>
        <taxon>Herviviricetes</taxon>
        <taxon>Herpesvirales</taxon>
        <taxon>Alloherpesviridae</taxon>
        <taxon>Cyvirus</taxon>
        <taxon>Cyvirus cyprinidallo2</taxon>
    </lineage>
</organism>
<dbReference type="EMBL" id="MN593216">
    <property type="protein sequence ID" value="QIV66869.1"/>
    <property type="molecule type" value="Genomic_DNA"/>
</dbReference>
<feature type="compositionally biased region" description="Acidic residues" evidence="2">
    <location>
        <begin position="1393"/>
        <end position="1412"/>
    </location>
</feature>
<evidence type="ECO:0000256" key="1">
    <source>
        <dbReference type="SAM" id="Coils"/>
    </source>
</evidence>
<dbReference type="GeneID" id="14011447"/>
<dbReference type="EMBL" id="JQ815364">
    <property type="protein sequence ID" value="AFJ20485.1"/>
    <property type="molecule type" value="Genomic_DNA"/>
</dbReference>
<dbReference type="KEGG" id="vg:14011447"/>
<feature type="region of interest" description="Disordered" evidence="2">
    <location>
        <begin position="184"/>
        <end position="237"/>
    </location>
</feature>
<evidence type="ECO:0000313" key="7">
    <source>
        <dbReference type="Proteomes" id="UP000142765"/>
    </source>
</evidence>
<sequence>MDDDVLDLEALDDDNNSDEELNLSSGDEADYKAIESAPMPKPTAFLVSGLGQTKRDTQAGAGVYKDTLPVSLAEKAIPDVIKNVLDDGQRAVVFADLTGGKKLQLDTVKLNRDLEQLKQRRADLVRQYNGLVANAPKLPEVGKIDTKLERERSIWSAKLTRLRVDQQSVDASIKKTENKIREFKLEKSMGATSKRGRQERAERANKRTSAKQIAETQAKEDWSDDDDDSSDDDDNVDMSLVPHYIETSDFAGLFSALGPVIFGPRATSPDPTKLSSNLRALVLKETAQCLFGPALERRDVKKRIVNKPRDAVSAELEPGLVLETTSLVKSSSSREGSAPVKIAESNTFSVHDPNVYCALLAGPVNAALCKHMPTYFVDFRFNKADVTLPFASPWMNPTATYNSQVYFKGSKDTPILKNHMTLSLFSIAVNSCTGKTVLSDQEVGMVAGVFYALDYDVASTAKVCLSMASVLSRGITGHPSSVSEKVMYHFFKRQAANNEGVKPDRTAHLTFVLGCVFLFGGPLPRCTWWLSDEFFHKCLATRLKWPLFGRIPYHINLLEQKASEVNLFQLRKDVFISVAKALTSFIEAKQQGCPMFKPLHSTSPMPPNPNSIYIGTAMSPHIQRMLCEVYVPASNPNTTAYYSCKVADFVTKCLTLEAVAHSQYKPGTPNKFDLPRAGMLWLSCKFTQQIFIDGGMPPEQRTTTPGYEKLIFQDFDYVCNSVETPGYNDPAFKVTTSLCELSYNLNFLFSKRVLDKAPASSFMDPMCMAGRVAQDIAMRSVEPTAHARNMRVWALQYAQIKRLKQKWLAKSPALGALMTWAPYINETSPLMYELASVDGPPVMPQEARHKTAKVVNSVRGYLAIASFVDDVLFRNKKKGQKSTGGVLPDKLPVPDVSKFPLKDLTPTRASASASASKVSAALIPATMSTGNLAAAAAQEEDNIYQLIMKEEKGLVDESSEGALADEEAKSRNERAMVRFLKDILKFEKSVRDSIILSEADRVSGQGNKELAAMLRAQTQEYRRKALLAQGMAAVRATGPLANLEKALALLSDADVAIKVLLEKKEDLLKAPDFATVTGINISGVTMPSYMRSEASDMTLDEIEEAISEQRLALRAGLSDAVKDAAMGLYEESKNSEHPVTKATELDKRTLQTQLRRLINYPDEKNSLLDLTVNYALANSSTEQEQIVAKTWELTVSQIRTAAKNLRDEKGNTQIVDLDFTDEDELPDELKEERRKVRAKRREYRKLIKNNASEKDIVLKALQYNPMGPVYNVLTPEEQANLSLAIERIGAEHDELDHLMQTAGIDIQDALIVDEGSGLESQIVSLIDRPKVKPWRGATGSPASATPFKFAPVNFSVQNNGKLSLKFRDTELEDIVAAKKVLSDESAANYIVSDTEDEEEEGEEEEGGEEGEEQPTQSNQQPRKRLRKPSSSSSSEEPGDNKPDKDVVILSDDNDEDEDAILDDLVENDQDYQDDDDDEDTNLYNAVVASNKEDERKKKRLQQKFKRRVSSSSSSGSSSSEDDEEEGEGSSSEDEA</sequence>
<protein>
    <submittedName>
        <fullName evidence="3 4">ORF51</fullName>
    </submittedName>
</protein>
<feature type="compositionally biased region" description="Low complexity" evidence="2">
    <location>
        <begin position="1509"/>
        <end position="1518"/>
    </location>
</feature>
<feature type="region of interest" description="Disordered" evidence="2">
    <location>
        <begin position="1"/>
        <end position="29"/>
    </location>
</feature>
<feature type="compositionally biased region" description="Acidic residues" evidence="2">
    <location>
        <begin position="1451"/>
        <end position="1480"/>
    </location>
</feature>
<accession>K7PCM9</accession>
<evidence type="ECO:0000313" key="4">
    <source>
        <dbReference type="EMBL" id="AMB21622.1"/>
    </source>
</evidence>
<evidence type="ECO:0000313" key="3">
    <source>
        <dbReference type="EMBL" id="AFJ20485.1"/>
    </source>
</evidence>
<feature type="compositionally biased region" description="Acidic residues" evidence="2">
    <location>
        <begin position="222"/>
        <end position="236"/>
    </location>
</feature>
<reference evidence="5" key="3">
    <citation type="submission" date="2019-10" db="EMBL/GenBank/DDBJ databases">
        <title>The complete genome of Cyprinid herpesvirus 2, a new strain isolated from Allogynogenetic crucian carp.</title>
        <authorList>
            <person name="Jiang Y."/>
            <person name="Wang H."/>
            <person name="Lu L."/>
        </authorList>
    </citation>
    <scope>NUCLEOTIDE SEQUENCE</scope>
    <source>
        <strain evidence="5">YC-01</strain>
    </source>
</reference>
<feature type="compositionally biased region" description="Acidic residues" evidence="2">
    <location>
        <begin position="1"/>
        <end position="21"/>
    </location>
</feature>
<name>K7PCM9_CYHV2</name>
<dbReference type="RefSeq" id="YP_007003872.1">
    <property type="nucleotide sequence ID" value="NC_019495.1"/>
</dbReference>
<feature type="coiled-coil region" evidence="1">
    <location>
        <begin position="100"/>
        <end position="134"/>
    </location>
</feature>